<dbReference type="InterPro" id="IPR037066">
    <property type="entry name" value="Plug_dom_sf"/>
</dbReference>
<evidence type="ECO:0000256" key="2">
    <source>
        <dbReference type="ARBA" id="ARBA00023136"/>
    </source>
</evidence>
<dbReference type="GO" id="GO:0009279">
    <property type="term" value="C:cell outer membrane"/>
    <property type="evidence" value="ECO:0007669"/>
    <property type="project" value="UniProtKB-SubCell"/>
</dbReference>
<dbReference type="PANTHER" id="PTHR47234">
    <property type="match status" value="1"/>
</dbReference>
<keyword evidence="7" id="KW-1185">Reference proteome</keyword>
<feature type="compositionally biased region" description="Low complexity" evidence="4">
    <location>
        <begin position="678"/>
        <end position="692"/>
    </location>
</feature>
<keyword evidence="2" id="KW-0472">Membrane</keyword>
<keyword evidence="3" id="KW-0998">Cell outer membrane</keyword>
<comment type="caution">
    <text evidence="6">The sequence shown here is derived from an EMBL/GenBank/DDBJ whole genome shotgun (WGS) entry which is preliminary data.</text>
</comment>
<name>A0A7W6BHI2_9SPHN</name>
<dbReference type="AlphaFoldDB" id="A0A7W6BHI2"/>
<accession>A0A7W6BHI2</accession>
<dbReference type="Gene3D" id="2.170.130.10">
    <property type="entry name" value="TonB-dependent receptor, plug domain"/>
    <property type="match status" value="1"/>
</dbReference>
<evidence type="ECO:0000256" key="3">
    <source>
        <dbReference type="ARBA" id="ARBA00023237"/>
    </source>
</evidence>
<keyword evidence="5" id="KW-0732">Signal</keyword>
<evidence type="ECO:0008006" key="8">
    <source>
        <dbReference type="Google" id="ProtNLM"/>
    </source>
</evidence>
<feature type="chain" id="PRO_5030601904" description="TonB-dependent receptor-like protein" evidence="5">
    <location>
        <begin position="34"/>
        <end position="942"/>
    </location>
</feature>
<dbReference type="SUPFAM" id="SSF56935">
    <property type="entry name" value="Porins"/>
    <property type="match status" value="2"/>
</dbReference>
<dbReference type="Gene3D" id="2.40.170.20">
    <property type="entry name" value="TonB-dependent receptor, beta-barrel domain"/>
    <property type="match status" value="2"/>
</dbReference>
<comment type="subcellular location">
    <subcellularLocation>
        <location evidence="1">Cell outer membrane</location>
    </subcellularLocation>
</comment>
<protein>
    <recommendedName>
        <fullName evidence="8">TonB-dependent receptor-like protein</fullName>
    </recommendedName>
</protein>
<dbReference type="InterPro" id="IPR036942">
    <property type="entry name" value="Beta-barrel_TonB_sf"/>
</dbReference>
<feature type="compositionally biased region" description="Basic and acidic residues" evidence="4">
    <location>
        <begin position="708"/>
        <end position="721"/>
    </location>
</feature>
<feature type="region of interest" description="Disordered" evidence="4">
    <location>
        <begin position="659"/>
        <end position="781"/>
    </location>
</feature>
<dbReference type="Proteomes" id="UP000571950">
    <property type="component" value="Unassembled WGS sequence"/>
</dbReference>
<evidence type="ECO:0000313" key="6">
    <source>
        <dbReference type="EMBL" id="MBB3927110.1"/>
    </source>
</evidence>
<evidence type="ECO:0000256" key="1">
    <source>
        <dbReference type="ARBA" id="ARBA00004442"/>
    </source>
</evidence>
<dbReference type="PANTHER" id="PTHR47234:SF1">
    <property type="entry name" value="TONB-DEPENDENT RECEPTOR"/>
    <property type="match status" value="1"/>
</dbReference>
<gene>
    <name evidence="6" type="ORF">GGR43_002833</name>
</gene>
<feature type="signal peptide" evidence="5">
    <location>
        <begin position="1"/>
        <end position="33"/>
    </location>
</feature>
<feature type="compositionally biased region" description="Gly residues" evidence="4">
    <location>
        <begin position="745"/>
        <end position="781"/>
    </location>
</feature>
<evidence type="ECO:0000313" key="7">
    <source>
        <dbReference type="Proteomes" id="UP000571950"/>
    </source>
</evidence>
<dbReference type="EMBL" id="JACIDT010000010">
    <property type="protein sequence ID" value="MBB3927110.1"/>
    <property type="molecule type" value="Genomic_DNA"/>
</dbReference>
<proteinExistence type="predicted"/>
<organism evidence="6 7">
    <name type="scientific">Sphingobium jiangsuense</name>
    <dbReference type="NCBI Taxonomy" id="870476"/>
    <lineage>
        <taxon>Bacteria</taxon>
        <taxon>Pseudomonadati</taxon>
        <taxon>Pseudomonadota</taxon>
        <taxon>Alphaproteobacteria</taxon>
        <taxon>Sphingomonadales</taxon>
        <taxon>Sphingomonadaceae</taxon>
        <taxon>Sphingobium</taxon>
    </lineage>
</organism>
<evidence type="ECO:0000256" key="5">
    <source>
        <dbReference type="SAM" id="SignalP"/>
    </source>
</evidence>
<evidence type="ECO:0000256" key="4">
    <source>
        <dbReference type="SAM" id="MobiDB-lite"/>
    </source>
</evidence>
<reference evidence="6 7" key="1">
    <citation type="submission" date="2020-08" db="EMBL/GenBank/DDBJ databases">
        <title>Genomic Encyclopedia of Type Strains, Phase IV (KMG-IV): sequencing the most valuable type-strain genomes for metagenomic binning, comparative biology and taxonomic classification.</title>
        <authorList>
            <person name="Goeker M."/>
        </authorList>
    </citation>
    <scope>NUCLEOTIDE SEQUENCE [LARGE SCALE GENOMIC DNA]</scope>
    <source>
        <strain evidence="6 7">DSM 26189</strain>
    </source>
</reference>
<sequence>MMFFREFAAECRLSLLRSVSAGALLAVPVAASAQVQDGNAAGAGASVEQPAAAADDAAYDEEDIVVTGRAVPGAVIGDIPPENQLRPADIAAFGVSSVSELLDEIAEQTQSAQGRGSGGPVILVNGKRISGVNEVGDLPTEAILRVDILPEEVALKYGYGASQKVVNIILRRRFRSMVADVRGEIATEGQGEQARGNFTYTRIQDNDRLNIAARVKTEASILESERDITPANRNATDPTGTFPPETRYRMLNPSARDYSLNTVYSHGVSNKVTAVLNGRASLSTSRDLQGFASDELTVPAGSPYAQSPSGEVIDRYLSDRVLVQNSRTAQLHGGLSVNATLPKDWQLSVVGNYDHGDSRTGTDRGYDITALQTAITAGDPAVNPYGLLSPSLLGDVLRDKARSRSDTGDASAVAMGKLFKLPAGDVRTSLRVGGSVSAIDSEVTRAGVLTSASEMSRSEFNTQASLDIPLASKKAGFLGELGTLTANLNASATRVSDFGTLGTFGYGLNWSPTGWISLIASVNEDRSAPSLSQLNSPLVTTENVRVYDYVRGETVAVTRISGGNADLRADDRHVLKLGVTLKPASRLTLTANYIDSRIENGVGSLPGITAAIEAAYPDRYVRNSSGTLIQIDNRPINFARQDQQQLRWGITFTKVLREPVRPARPPRAPGEGGGASWRARAQGGEAGAGAERSPPRGEAAESASPQAQDRDIVVNGDRQEGGDFGPPPPDGFGFPRGERRDGMGPPDGFGPRPGGMAGGGPGAGGPGGPGGFGPPRGFTPGGNGANLQFSLFHNWYLRDRLLLADGGPSIDLLDGGAGGGTGGGQPRHVVQFNGGVTDNGIGLRLSGVWQSATKVSADQSSSTGTLHFSSLLTMDLRLFANLANRLPREQWARGMRVSLGIDNLFNRRQTVTDDSGATPLAYQKGYLDPMGRTVSLSVRKTF</sequence>